<gene>
    <name evidence="2" type="ORF">C4561_03280</name>
</gene>
<dbReference type="EMBL" id="QZJF01000016">
    <property type="protein sequence ID" value="RJR27156.1"/>
    <property type="molecule type" value="Genomic_DNA"/>
</dbReference>
<evidence type="ECO:0000313" key="3">
    <source>
        <dbReference type="Proteomes" id="UP000265540"/>
    </source>
</evidence>
<sequence length="160" mass="17945">MATKLEKAIEAARKKSVPILELEMDKLANGQIRVELESLDVTLILWALKAVRSRATEIYKENSATYADKTKKVEERARAYVMAMQALQVIDQLAEVLVEDPGKKGSFTLDPEGISDYSPTWGQYGKLLRRTISSWDSSGSSKKDQPEDEDEEEPELPKLG</sequence>
<dbReference type="Proteomes" id="UP000265540">
    <property type="component" value="Unassembled WGS sequence"/>
</dbReference>
<organism evidence="2 3">
    <name type="scientific">candidate division WWE3 bacterium</name>
    <dbReference type="NCBI Taxonomy" id="2053526"/>
    <lineage>
        <taxon>Bacteria</taxon>
        <taxon>Katanobacteria</taxon>
    </lineage>
</organism>
<name>A0A3A4ZKT0_UNCKA</name>
<protein>
    <submittedName>
        <fullName evidence="2">Uncharacterized protein</fullName>
    </submittedName>
</protein>
<feature type="region of interest" description="Disordered" evidence="1">
    <location>
        <begin position="134"/>
        <end position="160"/>
    </location>
</feature>
<dbReference type="AlphaFoldDB" id="A0A3A4ZKT0"/>
<evidence type="ECO:0000313" key="2">
    <source>
        <dbReference type="EMBL" id="RJR27156.1"/>
    </source>
</evidence>
<reference evidence="2 3" key="1">
    <citation type="journal article" date="2017" name="ISME J.">
        <title>Energy and carbon metabolisms in a deep terrestrial subsurface fluid microbial community.</title>
        <authorList>
            <person name="Momper L."/>
            <person name="Jungbluth S.P."/>
            <person name="Lee M.D."/>
            <person name="Amend J.P."/>
        </authorList>
    </citation>
    <scope>NUCLEOTIDE SEQUENCE [LARGE SCALE GENOMIC DNA]</scope>
    <source>
        <strain evidence="2">SURF_46</strain>
    </source>
</reference>
<proteinExistence type="predicted"/>
<comment type="caution">
    <text evidence="2">The sequence shown here is derived from an EMBL/GenBank/DDBJ whole genome shotgun (WGS) entry which is preliminary data.</text>
</comment>
<evidence type="ECO:0000256" key="1">
    <source>
        <dbReference type="SAM" id="MobiDB-lite"/>
    </source>
</evidence>
<accession>A0A3A4ZKT0</accession>